<dbReference type="CDD" id="cd14270">
    <property type="entry name" value="UBA"/>
    <property type="match status" value="1"/>
</dbReference>
<feature type="domain" description="EF-hand" evidence="5">
    <location>
        <begin position="350"/>
        <end position="385"/>
    </location>
</feature>
<dbReference type="EMBL" id="JARIHO010000016">
    <property type="protein sequence ID" value="KAJ7349312.1"/>
    <property type="molecule type" value="Genomic_DNA"/>
</dbReference>
<evidence type="ECO:0000256" key="1">
    <source>
        <dbReference type="SAM" id="Coils"/>
    </source>
</evidence>
<dbReference type="GO" id="GO:0005737">
    <property type="term" value="C:cytoplasm"/>
    <property type="evidence" value="ECO:0007669"/>
    <property type="project" value="TreeGrafter"/>
</dbReference>
<organism evidence="6 7">
    <name type="scientific">Mycena albidolilacea</name>
    <dbReference type="NCBI Taxonomy" id="1033008"/>
    <lineage>
        <taxon>Eukaryota</taxon>
        <taxon>Fungi</taxon>
        <taxon>Dikarya</taxon>
        <taxon>Basidiomycota</taxon>
        <taxon>Agaricomycotina</taxon>
        <taxon>Agaricomycetes</taxon>
        <taxon>Agaricomycetidae</taxon>
        <taxon>Agaricales</taxon>
        <taxon>Marasmiineae</taxon>
        <taxon>Mycenaceae</taxon>
        <taxon>Mycena</taxon>
    </lineage>
</organism>
<feature type="compositionally biased region" description="Polar residues" evidence="2">
    <location>
        <begin position="778"/>
        <end position="788"/>
    </location>
</feature>
<proteinExistence type="predicted"/>
<feature type="compositionally biased region" description="Polar residues" evidence="2">
    <location>
        <begin position="1115"/>
        <end position="1147"/>
    </location>
</feature>
<dbReference type="SMART" id="SM00165">
    <property type="entry name" value="UBA"/>
    <property type="match status" value="1"/>
</dbReference>
<dbReference type="SUPFAM" id="SSF47473">
    <property type="entry name" value="EF-hand"/>
    <property type="match status" value="3"/>
</dbReference>
<feature type="compositionally biased region" description="Low complexity" evidence="2">
    <location>
        <begin position="796"/>
        <end position="819"/>
    </location>
</feature>
<feature type="region of interest" description="Disordered" evidence="2">
    <location>
        <begin position="736"/>
        <end position="976"/>
    </location>
</feature>
<reference evidence="6" key="1">
    <citation type="submission" date="2023-03" db="EMBL/GenBank/DDBJ databases">
        <title>Massive genome expansion in bonnet fungi (Mycena s.s.) driven by repeated elements and novel gene families across ecological guilds.</title>
        <authorList>
            <consortium name="Lawrence Berkeley National Laboratory"/>
            <person name="Harder C.B."/>
            <person name="Miyauchi S."/>
            <person name="Viragh M."/>
            <person name="Kuo A."/>
            <person name="Thoen E."/>
            <person name="Andreopoulos B."/>
            <person name="Lu D."/>
            <person name="Skrede I."/>
            <person name="Drula E."/>
            <person name="Henrissat B."/>
            <person name="Morin E."/>
            <person name="Kohler A."/>
            <person name="Barry K."/>
            <person name="LaButti K."/>
            <person name="Morin E."/>
            <person name="Salamov A."/>
            <person name="Lipzen A."/>
            <person name="Mereny Z."/>
            <person name="Hegedus B."/>
            <person name="Baldrian P."/>
            <person name="Stursova M."/>
            <person name="Weitz H."/>
            <person name="Taylor A."/>
            <person name="Grigoriev I.V."/>
            <person name="Nagy L.G."/>
            <person name="Martin F."/>
            <person name="Kauserud H."/>
        </authorList>
    </citation>
    <scope>NUCLEOTIDE SEQUENCE</scope>
    <source>
        <strain evidence="6">CBHHK002</strain>
    </source>
</reference>
<feature type="domain" description="EH" evidence="4">
    <location>
        <begin position="317"/>
        <end position="406"/>
    </location>
</feature>
<evidence type="ECO:0000259" key="5">
    <source>
        <dbReference type="PROSITE" id="PS50222"/>
    </source>
</evidence>
<comment type="caution">
    <text evidence="6">The sequence shown here is derived from an EMBL/GenBank/DDBJ whole genome shotgun (WGS) entry which is preliminary data.</text>
</comment>
<dbReference type="Gene3D" id="1.10.8.10">
    <property type="entry name" value="DNA helicase RuvA subunit, C-terminal domain"/>
    <property type="match status" value="1"/>
</dbReference>
<feature type="compositionally biased region" description="Low complexity" evidence="2">
    <location>
        <begin position="476"/>
        <end position="486"/>
    </location>
</feature>
<feature type="region of interest" description="Disordered" evidence="2">
    <location>
        <begin position="266"/>
        <end position="318"/>
    </location>
</feature>
<evidence type="ECO:0000313" key="6">
    <source>
        <dbReference type="EMBL" id="KAJ7349312.1"/>
    </source>
</evidence>
<feature type="domain" description="EH" evidence="4">
    <location>
        <begin position="11"/>
        <end position="98"/>
    </location>
</feature>
<feature type="coiled-coil region" evidence="1">
    <location>
        <begin position="532"/>
        <end position="559"/>
    </location>
</feature>
<feature type="domain" description="UBA" evidence="3">
    <location>
        <begin position="1284"/>
        <end position="1326"/>
    </location>
</feature>
<dbReference type="CDD" id="cd00052">
    <property type="entry name" value="EH"/>
    <property type="match status" value="3"/>
</dbReference>
<dbReference type="PANTHER" id="PTHR11216:SF170">
    <property type="entry name" value="DYNAMIN ASSOCIATED PROTEIN 160, ISOFORM D"/>
    <property type="match status" value="1"/>
</dbReference>
<evidence type="ECO:0000313" key="7">
    <source>
        <dbReference type="Proteomes" id="UP001218218"/>
    </source>
</evidence>
<dbReference type="GO" id="GO:0006897">
    <property type="term" value="P:endocytosis"/>
    <property type="evidence" value="ECO:0007669"/>
    <property type="project" value="TreeGrafter"/>
</dbReference>
<feature type="compositionally biased region" description="Pro residues" evidence="2">
    <location>
        <begin position="277"/>
        <end position="286"/>
    </location>
</feature>
<feature type="compositionally biased region" description="Basic and acidic residues" evidence="2">
    <location>
        <begin position="1229"/>
        <end position="1238"/>
    </location>
</feature>
<dbReference type="Proteomes" id="UP001218218">
    <property type="component" value="Unassembled WGS sequence"/>
</dbReference>
<feature type="region of interest" description="Disordered" evidence="2">
    <location>
        <begin position="400"/>
        <end position="514"/>
    </location>
</feature>
<dbReference type="InterPro" id="IPR009060">
    <property type="entry name" value="UBA-like_sf"/>
</dbReference>
<dbReference type="Pfam" id="PF00627">
    <property type="entry name" value="UBA"/>
    <property type="match status" value="1"/>
</dbReference>
<dbReference type="SUPFAM" id="SSF46934">
    <property type="entry name" value="UBA-like"/>
    <property type="match status" value="1"/>
</dbReference>
<feature type="coiled-coil region" evidence="1">
    <location>
        <begin position="644"/>
        <end position="685"/>
    </location>
</feature>
<dbReference type="GO" id="GO:0005509">
    <property type="term" value="F:calcium ion binding"/>
    <property type="evidence" value="ECO:0007669"/>
    <property type="project" value="InterPro"/>
</dbReference>
<dbReference type="GO" id="GO:0016197">
    <property type="term" value="P:endosomal transport"/>
    <property type="evidence" value="ECO:0007669"/>
    <property type="project" value="TreeGrafter"/>
</dbReference>
<feature type="compositionally biased region" description="Polar residues" evidence="2">
    <location>
        <begin position="455"/>
        <end position="465"/>
    </location>
</feature>
<feature type="compositionally biased region" description="Low complexity" evidence="2">
    <location>
        <begin position="407"/>
        <end position="422"/>
    </location>
</feature>
<dbReference type="InterPro" id="IPR002048">
    <property type="entry name" value="EF_hand_dom"/>
</dbReference>
<dbReference type="PROSITE" id="PS50222">
    <property type="entry name" value="EF_HAND_2"/>
    <property type="match status" value="1"/>
</dbReference>
<dbReference type="InterPro" id="IPR015940">
    <property type="entry name" value="UBA"/>
</dbReference>
<dbReference type="PROSITE" id="PS50030">
    <property type="entry name" value="UBA"/>
    <property type="match status" value="1"/>
</dbReference>
<feature type="compositionally biased region" description="Low complexity" evidence="2">
    <location>
        <begin position="287"/>
        <end position="302"/>
    </location>
</feature>
<feature type="compositionally biased region" description="Low complexity" evidence="2">
    <location>
        <begin position="104"/>
        <end position="122"/>
    </location>
</feature>
<name>A0AAD7A4G2_9AGAR</name>
<dbReference type="GO" id="GO:0005886">
    <property type="term" value="C:plasma membrane"/>
    <property type="evidence" value="ECO:0007669"/>
    <property type="project" value="TreeGrafter"/>
</dbReference>
<evidence type="ECO:0000259" key="4">
    <source>
        <dbReference type="PROSITE" id="PS50031"/>
    </source>
</evidence>
<feature type="region of interest" description="Disordered" evidence="2">
    <location>
        <begin position="1052"/>
        <end position="1287"/>
    </location>
</feature>
<dbReference type="SMART" id="SM00027">
    <property type="entry name" value="EH"/>
    <property type="match status" value="3"/>
</dbReference>
<gene>
    <name evidence="6" type="ORF">DFH08DRAFT_865113</name>
</gene>
<feature type="compositionally biased region" description="Acidic residues" evidence="2">
    <location>
        <begin position="910"/>
        <end position="925"/>
    </location>
</feature>
<dbReference type="PROSITE" id="PS50031">
    <property type="entry name" value="EH"/>
    <property type="match status" value="3"/>
</dbReference>
<feature type="region of interest" description="Disordered" evidence="2">
    <location>
        <begin position="104"/>
        <end position="134"/>
    </location>
</feature>
<evidence type="ECO:0000259" key="3">
    <source>
        <dbReference type="PROSITE" id="PS50030"/>
    </source>
</evidence>
<dbReference type="Pfam" id="PF12763">
    <property type="entry name" value="EH"/>
    <property type="match status" value="3"/>
</dbReference>
<dbReference type="Gene3D" id="1.10.238.10">
    <property type="entry name" value="EF-hand"/>
    <property type="match status" value="3"/>
</dbReference>
<feature type="compositionally biased region" description="Polar residues" evidence="2">
    <location>
        <begin position="266"/>
        <end position="275"/>
    </location>
</feature>
<feature type="compositionally biased region" description="Low complexity" evidence="2">
    <location>
        <begin position="1175"/>
        <end position="1198"/>
    </location>
</feature>
<feature type="domain" description="EH" evidence="4">
    <location>
        <begin position="135"/>
        <end position="226"/>
    </location>
</feature>
<sequence>MAASFSPTAAELALTQQIFAHADPNKLGALTGEVAVKVFGGANLAPTVLGEIWQIADEANNGWLSQKGVAIAVRLMGHAQKGEKVTPALLSKPGPLPTITGITPVVPQGTGASSASASRAKSPQPGGLPPFTPQDRAKFQTMFLKSGPGPDGLLSGEKAQGVFVKSKLPNETLGLIWNLADTQDRGQLDSTDFAIGMYLIQATMTGQLASIPNTLPPGFYQQVAGPGSSIQMQATGGSYSPLASHFTSTAPPARSNIQPQYTGASMLQPQATGPWSSKPPVPPHLPARPSASAPSASSIGSSAFGGQQPAWDVTPAEKANSDRWFDSLDTQQRGFIQDDVAVPFMLESKLSGEDLAQIWDLADMNNDGRLTRDGFAIAWYLIQKKRNGVPIPTSLPQSLIPPSMRGPASASPFASPFASAPAPAAPEPAKDLFSWDDPVPSPAPVPTPASAFPAQQQLSPQNTAFSAPPRAAHNTADPFGSSSFASPPAPAVHQDLLGDDDDTHVASPPLQEDKSAEIGNVQNQVNSTSRSLATAQADRAALEATLANQAAQLSALQTQLTTAKAAYETETKLLTGLRERQAVQTADINKTREELIRAESDLSAVRVEKAEVEGAFLRDKEEVRALQRKMVEVGGQVEVLKVDVEKSKKEAKQQKGLLAIARKQLSTKEAERAKVEKDFAEAQAEAAAVVGEKEEVESSIAALDALAVPTVVAPIASPPERTTSNDSLTFAASHTLPATPDVGSPSIASSIKSNNPFDRLVGNSTPRSQSPFAAAPTISPQATGTATSAPDPFGFAQAFEADAPAPAPEAAAPEAPTEVPEQESKSSTPKPAELLTPATDSVTDSEPDIFSTPLTGTGPTFPAIDNVVATQFPPVETTSDSHPPGHFEPEPTLGRVETTDLGAQLKELDVADSDSSDESDSEDEVPLATLQKEKQAEAAESASPVAKTNGEAAEPSFDDVFGVPSPAPAPAVAAAPAAEPSTDAFGMPLLSNSSPFGTPGNGFAPAAAPPVTGVNAFDEALGKIPAGSSPAPQFTSFDAAFDDNFDFGSAAAATEPAFPPAPTASSPVPSSGFPLSPTGAVNGHVPPSASKNEFDSIFATPSDAPVAEAPKPLNGNGSNIPNFGAPTVTSQPSQNGSAAGNASTSFDETFGGFGSGPNLAGLGASIESPTQATAPSGPSSFPSVSPTASPKAAAPTSRKATERSVSPPPRHKSPPPQKGSKGRPSTSSSKEEKIKDTPPTRTSKLSIRLPFGKKKNKQVEPLPAGPSQLLTPPREEPERTGTPAVDDDVEAVKQLTAMGFSRTQAVDALEISGYDVPKALNSLLNLNAQ</sequence>
<feature type="compositionally biased region" description="Polar residues" evidence="2">
    <location>
        <begin position="746"/>
        <end position="771"/>
    </location>
</feature>
<keyword evidence="7" id="KW-1185">Reference proteome</keyword>
<keyword evidence="1" id="KW-0175">Coiled coil</keyword>
<protein>
    <submittedName>
        <fullName evidence="6">Uncharacterized protein</fullName>
    </submittedName>
</protein>
<dbReference type="InterPro" id="IPR000261">
    <property type="entry name" value="EH_dom"/>
</dbReference>
<dbReference type="PANTHER" id="PTHR11216">
    <property type="entry name" value="EH DOMAIN"/>
    <property type="match status" value="1"/>
</dbReference>
<evidence type="ECO:0000256" key="2">
    <source>
        <dbReference type="SAM" id="MobiDB-lite"/>
    </source>
</evidence>
<dbReference type="InterPro" id="IPR011992">
    <property type="entry name" value="EF-hand-dom_pair"/>
</dbReference>
<accession>A0AAD7A4G2</accession>